<evidence type="ECO:0000256" key="2">
    <source>
        <dbReference type="ARBA" id="ARBA00019012"/>
    </source>
</evidence>
<feature type="domain" description="Gcp-like" evidence="4">
    <location>
        <begin position="48"/>
        <end position="254"/>
    </location>
</feature>
<dbReference type="Pfam" id="PF00814">
    <property type="entry name" value="TsaD"/>
    <property type="match status" value="1"/>
</dbReference>
<dbReference type="InterPro" id="IPR043129">
    <property type="entry name" value="ATPase_NBD"/>
</dbReference>
<sequence length="260" mass="28354">MPNILAIETATEACSAALISFEDNSTDTDVNTAERKGAEPKIFSQFKLAPREHTKLILPMIEEVLKVGGCTMDDIDAIAFGRGPGAFTGLRIAAGISQGLALSIDKPVIPVSTLSALALQSVSALQDRQQKYSGETILVGLDARMDEVYWGAFEFQKSELILINDEKVTKMVEIGEYIDSFEGKHFLGIGSAWDAYTLETLDGSVKNSEQSLTIIENAFPCATEIARLAMIEFLQQRTVAIEDAQPVYIRNNVAKKSSKQ</sequence>
<organism evidence="5 6">
    <name type="scientific">Cocleimonas flava</name>
    <dbReference type="NCBI Taxonomy" id="634765"/>
    <lineage>
        <taxon>Bacteria</taxon>
        <taxon>Pseudomonadati</taxon>
        <taxon>Pseudomonadota</taxon>
        <taxon>Gammaproteobacteria</taxon>
        <taxon>Thiotrichales</taxon>
        <taxon>Thiotrichaceae</taxon>
        <taxon>Cocleimonas</taxon>
    </lineage>
</organism>
<dbReference type="Proteomes" id="UP000294887">
    <property type="component" value="Unassembled WGS sequence"/>
</dbReference>
<evidence type="ECO:0000313" key="6">
    <source>
        <dbReference type="Proteomes" id="UP000294887"/>
    </source>
</evidence>
<dbReference type="AlphaFoldDB" id="A0A4R1F6N0"/>
<gene>
    <name evidence="5" type="ORF">EV695_0054</name>
</gene>
<dbReference type="PANTHER" id="PTHR11735:SF11">
    <property type="entry name" value="TRNA THREONYLCARBAMOYLADENOSINE BIOSYNTHESIS PROTEIN TSAB"/>
    <property type="match status" value="1"/>
</dbReference>
<accession>A0A4R1F6N0</accession>
<evidence type="ECO:0000313" key="5">
    <source>
        <dbReference type="EMBL" id="TCJ88214.1"/>
    </source>
</evidence>
<keyword evidence="6" id="KW-1185">Reference proteome</keyword>
<dbReference type="InterPro" id="IPR000905">
    <property type="entry name" value="Gcp-like_dom"/>
</dbReference>
<dbReference type="InterPro" id="IPR022496">
    <property type="entry name" value="T6A_TsaB"/>
</dbReference>
<reference evidence="5 6" key="1">
    <citation type="submission" date="2019-03" db="EMBL/GenBank/DDBJ databases">
        <title>Genomic Encyclopedia of Type Strains, Phase IV (KMG-IV): sequencing the most valuable type-strain genomes for metagenomic binning, comparative biology and taxonomic classification.</title>
        <authorList>
            <person name="Goeker M."/>
        </authorList>
    </citation>
    <scope>NUCLEOTIDE SEQUENCE [LARGE SCALE GENOMIC DNA]</scope>
    <source>
        <strain evidence="5 6">DSM 24830</strain>
    </source>
</reference>
<evidence type="ECO:0000256" key="3">
    <source>
        <dbReference type="ARBA" id="ARBA00032446"/>
    </source>
</evidence>
<dbReference type="CDD" id="cd24032">
    <property type="entry name" value="ASKHA_NBD_TsaB"/>
    <property type="match status" value="1"/>
</dbReference>
<name>A0A4R1F6N0_9GAMM</name>
<dbReference type="EMBL" id="SMFQ01000002">
    <property type="protein sequence ID" value="TCJ88214.1"/>
    <property type="molecule type" value="Genomic_DNA"/>
</dbReference>
<dbReference type="GO" id="GO:0005829">
    <property type="term" value="C:cytosol"/>
    <property type="evidence" value="ECO:0007669"/>
    <property type="project" value="TreeGrafter"/>
</dbReference>
<dbReference type="PANTHER" id="PTHR11735">
    <property type="entry name" value="TRNA N6-ADENOSINE THREONYLCARBAMOYLTRANSFERASE"/>
    <property type="match status" value="1"/>
</dbReference>
<dbReference type="RefSeq" id="WP_131903911.1">
    <property type="nucleotide sequence ID" value="NZ_BAAAFU010000008.1"/>
</dbReference>
<dbReference type="Gene3D" id="3.30.420.40">
    <property type="match status" value="2"/>
</dbReference>
<comment type="caution">
    <text evidence="5">The sequence shown here is derived from an EMBL/GenBank/DDBJ whole genome shotgun (WGS) entry which is preliminary data.</text>
</comment>
<dbReference type="SUPFAM" id="SSF53067">
    <property type="entry name" value="Actin-like ATPase domain"/>
    <property type="match status" value="2"/>
</dbReference>
<dbReference type="OrthoDB" id="9809995at2"/>
<comment type="similarity">
    <text evidence="1">Belongs to the KAE1 / TsaD family. TsaB subfamily.</text>
</comment>
<dbReference type="NCBIfam" id="TIGR03725">
    <property type="entry name" value="T6A_YeaZ"/>
    <property type="match status" value="1"/>
</dbReference>
<proteinExistence type="inferred from homology"/>
<evidence type="ECO:0000256" key="1">
    <source>
        <dbReference type="ARBA" id="ARBA00010493"/>
    </source>
</evidence>
<protein>
    <recommendedName>
        <fullName evidence="2">tRNA threonylcarbamoyladenosine biosynthesis protein TsaB</fullName>
    </recommendedName>
    <alternativeName>
        <fullName evidence="3">t(6)A37 threonylcarbamoyladenosine biosynthesis protein TsaB</fullName>
    </alternativeName>
</protein>
<dbReference type="GO" id="GO:0002949">
    <property type="term" value="P:tRNA threonylcarbamoyladenosine modification"/>
    <property type="evidence" value="ECO:0007669"/>
    <property type="project" value="InterPro"/>
</dbReference>
<evidence type="ECO:0000259" key="4">
    <source>
        <dbReference type="Pfam" id="PF00814"/>
    </source>
</evidence>